<dbReference type="GO" id="GO:0016491">
    <property type="term" value="F:oxidoreductase activity"/>
    <property type="evidence" value="ECO:0007669"/>
    <property type="project" value="InterPro"/>
</dbReference>
<keyword evidence="3" id="KW-1185">Reference proteome</keyword>
<dbReference type="EMBL" id="BSFQ01000005">
    <property type="protein sequence ID" value="GLL10520.1"/>
    <property type="molecule type" value="Genomic_DNA"/>
</dbReference>
<dbReference type="AlphaFoldDB" id="A0A9W6L1L0"/>
<comment type="caution">
    <text evidence="2">The sequence shown here is derived from an EMBL/GenBank/DDBJ whole genome shotgun (WGS) entry which is preliminary data.</text>
</comment>
<evidence type="ECO:0000313" key="2">
    <source>
        <dbReference type="EMBL" id="GLL10520.1"/>
    </source>
</evidence>
<reference evidence="2" key="2">
    <citation type="submission" date="2023-01" db="EMBL/GenBank/DDBJ databases">
        <authorList>
            <person name="Sun Q."/>
            <person name="Evtushenko L."/>
        </authorList>
    </citation>
    <scope>NUCLEOTIDE SEQUENCE</scope>
    <source>
        <strain evidence="2">VKM Ac-1069</strain>
    </source>
</reference>
<proteinExistence type="predicted"/>
<name>A0A9W6L1L0_9PSEU</name>
<accession>A0A9W6L1L0</accession>
<protein>
    <recommendedName>
        <fullName evidence="4">ER-bound oxygenase mpaB/mpaB'/Rubber oxygenase catalytic domain-containing protein</fullName>
    </recommendedName>
</protein>
<evidence type="ECO:0000313" key="3">
    <source>
        <dbReference type="Proteomes" id="UP001143463"/>
    </source>
</evidence>
<dbReference type="PANTHER" id="PTHR36124">
    <property type="match status" value="1"/>
</dbReference>
<sequence>MTKRSARWATWNEIDSLDVEKDYLRILGIFQRDFRLARRWSATAESLGVTYALPTMSRILIQGDLYPVEKIGKRVADTGIITAAMYTHGFGPGEGREALRRMNQMHKMYPILAEDFTFESCAEAVLLVRAAERFGWRPVHEKERQAYATYVHVRAGFMHIQGVPRTFEAQARLFDRYVDDNARFEPQNQLLFSALETFVLGRAKTPVHRMLLRGWFRSSADPRILRAVGVPVPPRPVAAAFNALWRLVVALRGPADARSDAPSPLVAAHYPDGYDITEVGTFTPGSCPFPHASRDNPATGPASALGSARPADRHLAI</sequence>
<dbReference type="RefSeq" id="WP_037040940.1">
    <property type="nucleotide sequence ID" value="NZ_BAAAUZ010000002.1"/>
</dbReference>
<gene>
    <name evidence="2" type="ORF">GCM10017577_16600</name>
</gene>
<reference evidence="2" key="1">
    <citation type="journal article" date="2014" name="Int. J. Syst. Evol. Microbiol.">
        <title>Complete genome sequence of Corynebacterium casei LMG S-19264T (=DSM 44701T), isolated from a smear-ripened cheese.</title>
        <authorList>
            <consortium name="US DOE Joint Genome Institute (JGI-PGF)"/>
            <person name="Walter F."/>
            <person name="Albersmeier A."/>
            <person name="Kalinowski J."/>
            <person name="Ruckert C."/>
        </authorList>
    </citation>
    <scope>NUCLEOTIDE SEQUENCE</scope>
    <source>
        <strain evidence="2">VKM Ac-1069</strain>
    </source>
</reference>
<evidence type="ECO:0000256" key="1">
    <source>
        <dbReference type="SAM" id="MobiDB-lite"/>
    </source>
</evidence>
<evidence type="ECO:0008006" key="4">
    <source>
        <dbReference type="Google" id="ProtNLM"/>
    </source>
</evidence>
<organism evidence="2 3">
    <name type="scientific">Pseudonocardia halophobica</name>
    <dbReference type="NCBI Taxonomy" id="29401"/>
    <lineage>
        <taxon>Bacteria</taxon>
        <taxon>Bacillati</taxon>
        <taxon>Actinomycetota</taxon>
        <taxon>Actinomycetes</taxon>
        <taxon>Pseudonocardiales</taxon>
        <taxon>Pseudonocardiaceae</taxon>
        <taxon>Pseudonocardia</taxon>
    </lineage>
</organism>
<dbReference type="InterPro" id="IPR046366">
    <property type="entry name" value="MPAB"/>
</dbReference>
<dbReference type="PANTHER" id="PTHR36124:SF1">
    <property type="entry name" value="ER-BOUND OXYGENASE MPAB_MPAB'_RUBBER OXYGENASE CATALYTIC DOMAIN-CONTAINING PROTEIN"/>
    <property type="match status" value="1"/>
</dbReference>
<dbReference type="Proteomes" id="UP001143463">
    <property type="component" value="Unassembled WGS sequence"/>
</dbReference>
<feature type="region of interest" description="Disordered" evidence="1">
    <location>
        <begin position="287"/>
        <end position="317"/>
    </location>
</feature>